<dbReference type="InterPro" id="IPR052897">
    <property type="entry name" value="Sec-Metab_Biosynth_Hydrolase"/>
</dbReference>
<name>A0AAW8EXI5_9MICO</name>
<comment type="caution">
    <text evidence="2">The sequence shown here is derived from an EMBL/GenBank/DDBJ whole genome shotgun (WGS) entry which is preliminary data.</text>
</comment>
<dbReference type="Gene3D" id="3.40.50.1820">
    <property type="entry name" value="alpha/beta hydrolase"/>
    <property type="match status" value="1"/>
</dbReference>
<keyword evidence="3" id="KW-1185">Reference proteome</keyword>
<organism evidence="2 3">
    <name type="scientific">Microbacterium natoriense</name>
    <dbReference type="NCBI Taxonomy" id="284570"/>
    <lineage>
        <taxon>Bacteria</taxon>
        <taxon>Bacillati</taxon>
        <taxon>Actinomycetota</taxon>
        <taxon>Actinomycetes</taxon>
        <taxon>Micrococcales</taxon>
        <taxon>Microbacteriaceae</taxon>
        <taxon>Microbacterium</taxon>
    </lineage>
</organism>
<gene>
    <name evidence="2" type="ORF">QFZ53_002159</name>
</gene>
<reference evidence="2 3" key="1">
    <citation type="submission" date="2023-07" db="EMBL/GenBank/DDBJ databases">
        <title>Comparative genomics of wheat-associated soil bacteria to identify genetic determinants of phenazine resistance.</title>
        <authorList>
            <person name="Mouncey N."/>
        </authorList>
    </citation>
    <scope>NUCLEOTIDE SEQUENCE [LARGE SCALE GENOMIC DNA]</scope>
    <source>
        <strain evidence="2 3">W4I9-1</strain>
    </source>
</reference>
<feature type="domain" description="AB hydrolase-1" evidence="1">
    <location>
        <begin position="5"/>
        <end position="220"/>
    </location>
</feature>
<evidence type="ECO:0000259" key="1">
    <source>
        <dbReference type="Pfam" id="PF12697"/>
    </source>
</evidence>
<dbReference type="InterPro" id="IPR029058">
    <property type="entry name" value="AB_hydrolase_fold"/>
</dbReference>
<dbReference type="Pfam" id="PF12697">
    <property type="entry name" value="Abhydrolase_6"/>
    <property type="match status" value="1"/>
</dbReference>
<protein>
    <submittedName>
        <fullName evidence="2">Pimeloyl-ACP methyl ester carboxylesterase</fullName>
    </submittedName>
</protein>
<evidence type="ECO:0000313" key="2">
    <source>
        <dbReference type="EMBL" id="MDQ0647963.1"/>
    </source>
</evidence>
<dbReference type="EMBL" id="JAUSXV010000001">
    <property type="protein sequence ID" value="MDQ0647963.1"/>
    <property type="molecule type" value="Genomic_DNA"/>
</dbReference>
<dbReference type="InterPro" id="IPR000073">
    <property type="entry name" value="AB_hydrolase_1"/>
</dbReference>
<dbReference type="RefSeq" id="WP_307296234.1">
    <property type="nucleotide sequence ID" value="NZ_JAUSXV010000001.1"/>
</dbReference>
<dbReference type="GO" id="GO:0003824">
    <property type="term" value="F:catalytic activity"/>
    <property type="evidence" value="ECO:0007669"/>
    <property type="project" value="UniProtKB-ARBA"/>
</dbReference>
<dbReference type="Proteomes" id="UP001244427">
    <property type="component" value="Unassembled WGS sequence"/>
</dbReference>
<sequence length="231" mass="24877">MSTFILIHGAGDVGWSWHLVARELVGRGHRVIAPDLPGDDEAQTFEDYADAVVAEAGVRGDEVVVVGHSMGAFTAPIVAERLGARLLVLLAGMIPSPGEAPDEWWKNTGYEEAVAEASARDGGRTGHEDPFVSFYHDVPRELAERAMSYERAHPSSTAMAAPWPMAAWPSAPTRFIVCTQDRFFPPEFLRALALTRLDVVADDIDASHCAPLSRPVDLAALLAEYAAASGE</sequence>
<dbReference type="PANTHER" id="PTHR37017:SF11">
    <property type="entry name" value="ESTERASE_LIPASE_THIOESTERASE DOMAIN-CONTAINING PROTEIN"/>
    <property type="match status" value="1"/>
</dbReference>
<evidence type="ECO:0000313" key="3">
    <source>
        <dbReference type="Proteomes" id="UP001244427"/>
    </source>
</evidence>
<accession>A0AAW8EXI5</accession>
<dbReference type="SUPFAM" id="SSF53474">
    <property type="entry name" value="alpha/beta-Hydrolases"/>
    <property type="match status" value="1"/>
</dbReference>
<dbReference type="AlphaFoldDB" id="A0AAW8EXI5"/>
<proteinExistence type="predicted"/>
<dbReference type="PANTHER" id="PTHR37017">
    <property type="entry name" value="AB HYDROLASE-1 DOMAIN-CONTAINING PROTEIN-RELATED"/>
    <property type="match status" value="1"/>
</dbReference>